<dbReference type="EMBL" id="KV017470">
    <property type="protein sequence ID" value="KZV18342.1"/>
    <property type="molecule type" value="Genomic_DNA"/>
</dbReference>
<evidence type="ECO:0000313" key="1">
    <source>
        <dbReference type="EMBL" id="KZV18342.1"/>
    </source>
</evidence>
<gene>
    <name evidence="1" type="ORF">F511_10711</name>
</gene>
<protein>
    <submittedName>
        <fullName evidence="1">Uncharacterized protein</fullName>
    </submittedName>
</protein>
<evidence type="ECO:0000313" key="2">
    <source>
        <dbReference type="Proteomes" id="UP000250235"/>
    </source>
</evidence>
<accession>A0A2Z7A9F1</accession>
<dbReference type="AlphaFoldDB" id="A0A2Z7A9F1"/>
<reference evidence="1 2" key="1">
    <citation type="journal article" date="2015" name="Proc. Natl. Acad. Sci. U.S.A.">
        <title>The resurrection genome of Boea hygrometrica: A blueprint for survival of dehydration.</title>
        <authorList>
            <person name="Xiao L."/>
            <person name="Yang G."/>
            <person name="Zhang L."/>
            <person name="Yang X."/>
            <person name="Zhao S."/>
            <person name="Ji Z."/>
            <person name="Zhou Q."/>
            <person name="Hu M."/>
            <person name="Wang Y."/>
            <person name="Chen M."/>
            <person name="Xu Y."/>
            <person name="Jin H."/>
            <person name="Xiao X."/>
            <person name="Hu G."/>
            <person name="Bao F."/>
            <person name="Hu Y."/>
            <person name="Wan P."/>
            <person name="Li L."/>
            <person name="Deng X."/>
            <person name="Kuang T."/>
            <person name="Xiang C."/>
            <person name="Zhu J.K."/>
            <person name="Oliver M.J."/>
            <person name="He Y."/>
        </authorList>
    </citation>
    <scope>NUCLEOTIDE SEQUENCE [LARGE SCALE GENOMIC DNA]</scope>
    <source>
        <strain evidence="2">cv. XS01</strain>
    </source>
</reference>
<name>A0A2Z7A9F1_9LAMI</name>
<organism evidence="1 2">
    <name type="scientific">Dorcoceras hygrometricum</name>
    <dbReference type="NCBI Taxonomy" id="472368"/>
    <lineage>
        <taxon>Eukaryota</taxon>
        <taxon>Viridiplantae</taxon>
        <taxon>Streptophyta</taxon>
        <taxon>Embryophyta</taxon>
        <taxon>Tracheophyta</taxon>
        <taxon>Spermatophyta</taxon>
        <taxon>Magnoliopsida</taxon>
        <taxon>eudicotyledons</taxon>
        <taxon>Gunneridae</taxon>
        <taxon>Pentapetalae</taxon>
        <taxon>asterids</taxon>
        <taxon>lamiids</taxon>
        <taxon>Lamiales</taxon>
        <taxon>Gesneriaceae</taxon>
        <taxon>Didymocarpoideae</taxon>
        <taxon>Trichosporeae</taxon>
        <taxon>Loxocarpinae</taxon>
        <taxon>Dorcoceras</taxon>
    </lineage>
</organism>
<sequence>MMAIKGIGHQGQRLSWQISSEPLHHAQPISRWKSSVRDFQARHPSHLSGLQSHIFAAYRFTTRNISMSMPRAVYRSSIRTSNQLKSQSNLTRARNQQSAQVCFLAGSRQAQPKLPASSNLPKQLASQLKTKRNLLTAYGQGFRLLNKALLALTKLEWEESLTQKLKSERGKQSTGSCEGIRTCNYFAPLPQVDLQLQTDLKQTTLTIIQLIKSEILEPHRFTPNSLIGSVQIVPSTNADFSSLTKSVSISIPDLTTT</sequence>
<proteinExistence type="predicted"/>
<keyword evidence="2" id="KW-1185">Reference proteome</keyword>
<dbReference type="Proteomes" id="UP000250235">
    <property type="component" value="Unassembled WGS sequence"/>
</dbReference>